<evidence type="ECO:0008006" key="9">
    <source>
        <dbReference type="Google" id="ProtNLM"/>
    </source>
</evidence>
<sequence length="355" mass="37512">MSTDSGLGPATRFLVAVAAFIVVVAGMRAAASLITPFLLAVFIAVIATPPLRELRDRGLPNWASMLLVVLAIVGVGSVLAILVAGSLDGFEASLPEYQGRLKLLIDDLAGWLDGIGFHTSREALQTYIDPARVLEVAGDLVSGLSGVLANAFLILLTVIFILLEAAGLPAKLRAALTSPETSTKQMHVVLDSINRYMGIKSLTSLGTGLVIWAWLTILGVDYAVLWALIAFLLNFVPTIGSILAAIPAVLLALVQIDLQTALLVALGYLVVNTLVGSILEPKIMGYGLGLSTLVVFVSLVFWGWVLGPVGMFLSVPLTMSLKIALDTNPQTRPIAIMLGPEIRAPHRHGTIGLPD</sequence>
<dbReference type="PANTHER" id="PTHR21716">
    <property type="entry name" value="TRANSMEMBRANE PROTEIN"/>
    <property type="match status" value="1"/>
</dbReference>
<dbReference type="Proteomes" id="UP000005459">
    <property type="component" value="Unassembled WGS sequence"/>
</dbReference>
<feature type="transmembrane region" description="Helical" evidence="6">
    <location>
        <begin position="205"/>
        <end position="229"/>
    </location>
</feature>
<feature type="transmembrane region" description="Helical" evidence="6">
    <location>
        <begin position="7"/>
        <end position="27"/>
    </location>
</feature>
<reference evidence="7 8" key="1">
    <citation type="submission" date="2011-06" db="EMBL/GenBank/DDBJ databases">
        <title>The draft genome of Thiocapsa marina 5811.</title>
        <authorList>
            <consortium name="US DOE Joint Genome Institute (JGI-PGF)"/>
            <person name="Lucas S."/>
            <person name="Han J."/>
            <person name="Cheng J.-F."/>
            <person name="Goodwin L."/>
            <person name="Pitluck S."/>
            <person name="Peters L."/>
            <person name="Land M.L."/>
            <person name="Hauser L."/>
            <person name="Vogl K."/>
            <person name="Liu Z."/>
            <person name="Imhoff J."/>
            <person name="Thiel V."/>
            <person name="Frigaard N.-U."/>
            <person name="Bryant D."/>
            <person name="Woyke T.J."/>
        </authorList>
    </citation>
    <scope>NUCLEOTIDE SEQUENCE [LARGE SCALE GENOMIC DNA]</scope>
    <source>
        <strain evidence="7 8">5811</strain>
    </source>
</reference>
<dbReference type="eggNOG" id="COG0628">
    <property type="taxonomic scope" value="Bacteria"/>
</dbReference>
<dbReference type="PANTHER" id="PTHR21716:SF64">
    <property type="entry name" value="AI-2 TRANSPORT PROTEIN TQSA"/>
    <property type="match status" value="1"/>
</dbReference>
<dbReference type="EMBL" id="AFWV01000002">
    <property type="protein sequence ID" value="EGV19860.1"/>
    <property type="molecule type" value="Genomic_DNA"/>
</dbReference>
<feature type="transmembrane region" description="Helical" evidence="6">
    <location>
        <begin position="285"/>
        <end position="313"/>
    </location>
</feature>
<dbReference type="AlphaFoldDB" id="F9U6I4"/>
<keyword evidence="8" id="KW-1185">Reference proteome</keyword>
<keyword evidence="4 6" id="KW-1133">Transmembrane helix</keyword>
<keyword evidence="5 6" id="KW-0472">Membrane</keyword>
<comment type="subcellular location">
    <subcellularLocation>
        <location evidence="1">Membrane</location>
        <topology evidence="1">Multi-pass membrane protein</topology>
    </subcellularLocation>
</comment>
<dbReference type="GO" id="GO:0055085">
    <property type="term" value="P:transmembrane transport"/>
    <property type="evidence" value="ECO:0007669"/>
    <property type="project" value="TreeGrafter"/>
</dbReference>
<name>F9U6I4_9GAMM</name>
<comment type="similarity">
    <text evidence="2">Belongs to the autoinducer-2 exporter (AI-2E) (TC 2.A.86) family.</text>
</comment>
<evidence type="ECO:0000313" key="7">
    <source>
        <dbReference type="EMBL" id="EGV19860.1"/>
    </source>
</evidence>
<feature type="transmembrane region" description="Helical" evidence="6">
    <location>
        <begin position="140"/>
        <end position="163"/>
    </location>
</feature>
<dbReference type="PATRIC" id="fig|768671.3.peg.584"/>
<dbReference type="RefSeq" id="WP_007191413.1">
    <property type="nucleotide sequence ID" value="NZ_AFWV01000002.1"/>
</dbReference>
<gene>
    <name evidence="7" type="ORF">ThimaDRAFT_0535</name>
</gene>
<organism evidence="7 8">
    <name type="scientific">Thiocapsa marina 5811</name>
    <dbReference type="NCBI Taxonomy" id="768671"/>
    <lineage>
        <taxon>Bacteria</taxon>
        <taxon>Pseudomonadati</taxon>
        <taxon>Pseudomonadota</taxon>
        <taxon>Gammaproteobacteria</taxon>
        <taxon>Chromatiales</taxon>
        <taxon>Chromatiaceae</taxon>
        <taxon>Thiocapsa</taxon>
    </lineage>
</organism>
<dbReference type="GO" id="GO:0016020">
    <property type="term" value="C:membrane"/>
    <property type="evidence" value="ECO:0007669"/>
    <property type="project" value="UniProtKB-SubCell"/>
</dbReference>
<accession>F9U6I4</accession>
<dbReference type="Pfam" id="PF01594">
    <property type="entry name" value="AI-2E_transport"/>
    <property type="match status" value="1"/>
</dbReference>
<evidence type="ECO:0000256" key="2">
    <source>
        <dbReference type="ARBA" id="ARBA00009773"/>
    </source>
</evidence>
<evidence type="ECO:0000256" key="5">
    <source>
        <dbReference type="ARBA" id="ARBA00023136"/>
    </source>
</evidence>
<proteinExistence type="inferred from homology"/>
<evidence type="ECO:0000256" key="3">
    <source>
        <dbReference type="ARBA" id="ARBA00022692"/>
    </source>
</evidence>
<feature type="transmembrane region" description="Helical" evidence="6">
    <location>
        <begin position="235"/>
        <end position="254"/>
    </location>
</feature>
<evidence type="ECO:0000313" key="8">
    <source>
        <dbReference type="Proteomes" id="UP000005459"/>
    </source>
</evidence>
<dbReference type="STRING" id="768671.ThimaDRAFT_0535"/>
<feature type="transmembrane region" description="Helical" evidence="6">
    <location>
        <begin position="63"/>
        <end position="87"/>
    </location>
</feature>
<evidence type="ECO:0000256" key="6">
    <source>
        <dbReference type="SAM" id="Phobius"/>
    </source>
</evidence>
<evidence type="ECO:0000256" key="1">
    <source>
        <dbReference type="ARBA" id="ARBA00004141"/>
    </source>
</evidence>
<feature type="transmembrane region" description="Helical" evidence="6">
    <location>
        <begin position="261"/>
        <end position="279"/>
    </location>
</feature>
<dbReference type="InterPro" id="IPR002549">
    <property type="entry name" value="AI-2E-like"/>
</dbReference>
<keyword evidence="3 6" id="KW-0812">Transmembrane</keyword>
<dbReference type="OrthoDB" id="9799225at2"/>
<evidence type="ECO:0000256" key="4">
    <source>
        <dbReference type="ARBA" id="ARBA00022989"/>
    </source>
</evidence>
<protein>
    <recommendedName>
        <fullName evidence="9">AI-2E family transporter</fullName>
    </recommendedName>
</protein>